<dbReference type="Proteomes" id="UP001064048">
    <property type="component" value="Chromosome 25"/>
</dbReference>
<keyword evidence="2" id="KW-1185">Reference proteome</keyword>
<evidence type="ECO:0000313" key="1">
    <source>
        <dbReference type="EMBL" id="KAI8423177.1"/>
    </source>
</evidence>
<protein>
    <submittedName>
        <fullName evidence="1">Uncharacterized protein</fullName>
    </submittedName>
</protein>
<name>A0ACC0JGF5_CHOFU</name>
<proteinExistence type="predicted"/>
<sequence>MWGDDAELFLPDRWLDKNRIPEHQAAFAAFSLGRRMCIGKNYALMSMKATLAHLLRSFRFRSNISELQLKLDIMLKPVAGHYIAVERRT</sequence>
<comment type="caution">
    <text evidence="1">The sequence shown here is derived from an EMBL/GenBank/DDBJ whole genome shotgun (WGS) entry which is preliminary data.</text>
</comment>
<reference evidence="1 2" key="1">
    <citation type="journal article" date="2022" name="Genome Biol. Evol.">
        <title>The Spruce Budworm Genome: Reconstructing the Evolutionary History of Antifreeze Proteins.</title>
        <authorList>
            <person name="Beliveau C."/>
            <person name="Gagne P."/>
            <person name="Picq S."/>
            <person name="Vernygora O."/>
            <person name="Keeling C.I."/>
            <person name="Pinkney K."/>
            <person name="Doucet D."/>
            <person name="Wen F."/>
            <person name="Johnston J.S."/>
            <person name="Maaroufi H."/>
            <person name="Boyle B."/>
            <person name="Laroche J."/>
            <person name="Dewar K."/>
            <person name="Juretic N."/>
            <person name="Blackburn G."/>
            <person name="Nisole A."/>
            <person name="Brunet B."/>
            <person name="Brandao M."/>
            <person name="Lumley L."/>
            <person name="Duan J."/>
            <person name="Quan G."/>
            <person name="Lucarotti C.J."/>
            <person name="Roe A.D."/>
            <person name="Sperling F.A.H."/>
            <person name="Levesque R.C."/>
            <person name="Cusson M."/>
        </authorList>
    </citation>
    <scope>NUCLEOTIDE SEQUENCE [LARGE SCALE GENOMIC DNA]</scope>
    <source>
        <strain evidence="1">Glfc:IPQL:Cfum</strain>
    </source>
</reference>
<gene>
    <name evidence="1" type="ORF">MSG28_014230</name>
</gene>
<organism evidence="1 2">
    <name type="scientific">Choristoneura fumiferana</name>
    <name type="common">Spruce budworm moth</name>
    <name type="synonym">Archips fumiferana</name>
    <dbReference type="NCBI Taxonomy" id="7141"/>
    <lineage>
        <taxon>Eukaryota</taxon>
        <taxon>Metazoa</taxon>
        <taxon>Ecdysozoa</taxon>
        <taxon>Arthropoda</taxon>
        <taxon>Hexapoda</taxon>
        <taxon>Insecta</taxon>
        <taxon>Pterygota</taxon>
        <taxon>Neoptera</taxon>
        <taxon>Endopterygota</taxon>
        <taxon>Lepidoptera</taxon>
        <taxon>Glossata</taxon>
        <taxon>Ditrysia</taxon>
        <taxon>Tortricoidea</taxon>
        <taxon>Tortricidae</taxon>
        <taxon>Tortricinae</taxon>
        <taxon>Choristoneura</taxon>
    </lineage>
</organism>
<evidence type="ECO:0000313" key="2">
    <source>
        <dbReference type="Proteomes" id="UP001064048"/>
    </source>
</evidence>
<accession>A0ACC0JGF5</accession>
<dbReference type="EMBL" id="CM046125">
    <property type="protein sequence ID" value="KAI8423177.1"/>
    <property type="molecule type" value="Genomic_DNA"/>
</dbReference>